<keyword evidence="3" id="KW-1185">Reference proteome</keyword>
<keyword evidence="1" id="KW-0732">Signal</keyword>
<gene>
    <name evidence="2" type="ORF">Q9312_09465</name>
</gene>
<feature type="chain" id="PRO_5041222212" evidence="1">
    <location>
        <begin position="23"/>
        <end position="305"/>
    </location>
</feature>
<evidence type="ECO:0000313" key="2">
    <source>
        <dbReference type="EMBL" id="WMS89118.1"/>
    </source>
</evidence>
<name>A0AA51RWV0_9GAMM</name>
<dbReference type="RefSeq" id="WP_309204365.1">
    <property type="nucleotide sequence ID" value="NZ_CP133548.1"/>
</dbReference>
<dbReference type="KEGG" id="plei:Q9312_09465"/>
<dbReference type="PROSITE" id="PS51257">
    <property type="entry name" value="PROKAR_LIPOPROTEIN"/>
    <property type="match status" value="1"/>
</dbReference>
<organism evidence="2 3">
    <name type="scientific">Pleionea litopenaei</name>
    <dbReference type="NCBI Taxonomy" id="3070815"/>
    <lineage>
        <taxon>Bacteria</taxon>
        <taxon>Pseudomonadati</taxon>
        <taxon>Pseudomonadota</taxon>
        <taxon>Gammaproteobacteria</taxon>
        <taxon>Oceanospirillales</taxon>
        <taxon>Pleioneaceae</taxon>
        <taxon>Pleionea</taxon>
    </lineage>
</organism>
<dbReference type="EMBL" id="CP133548">
    <property type="protein sequence ID" value="WMS89118.1"/>
    <property type="molecule type" value="Genomic_DNA"/>
</dbReference>
<dbReference type="Proteomes" id="UP001239782">
    <property type="component" value="Chromosome"/>
</dbReference>
<evidence type="ECO:0000256" key="1">
    <source>
        <dbReference type="SAM" id="SignalP"/>
    </source>
</evidence>
<feature type="signal peptide" evidence="1">
    <location>
        <begin position="1"/>
        <end position="22"/>
    </location>
</feature>
<protein>
    <submittedName>
        <fullName evidence="2">Uncharacterized protein</fullName>
    </submittedName>
</protein>
<evidence type="ECO:0000313" key="3">
    <source>
        <dbReference type="Proteomes" id="UP001239782"/>
    </source>
</evidence>
<reference evidence="2 3" key="1">
    <citation type="submission" date="2023-08" db="EMBL/GenBank/DDBJ databases">
        <title>Pleionea litopenaei sp. nov., isolated from stomach of juvenile Litopenaeus vannamei.</title>
        <authorList>
            <person name="Rho A.M."/>
            <person name="Hwang C.Y."/>
        </authorList>
    </citation>
    <scope>NUCLEOTIDE SEQUENCE [LARGE SCALE GENOMIC DNA]</scope>
    <source>
        <strain evidence="2 3">HL-JVS1</strain>
    </source>
</reference>
<sequence>MKILFRSLVLMVAVFGACSGSAFVTKDNVRYASCYDCVSDADYIELAQQHHYYFGSPNLMIVVDANPSSIIGDVTAGSIRQIRKTVQRRMDFSNPNEPMFIEEVSFSLESVDLAFQTAYSNYISQLSSMSTNDYTMFTRNVIEVTLDTSTTNITWLNSSNFASTYQGAINQAVGNASFDPFFFVDKSLIVRVNTNDGYAVTLIQKPDNSYQWDVLYTTQLGSDNLVTVTGSSISPTVAYDDFFVCAKSVQYVFCRQTDSSGNILAGFYRTSSAKEDEWIRDPRIPPQCTVGNCRSNPPQGIDPEL</sequence>
<dbReference type="AlphaFoldDB" id="A0AA51RWV0"/>
<proteinExistence type="predicted"/>
<accession>A0AA51RWV0</accession>